<feature type="domain" description="Nudix hydrolase" evidence="3">
    <location>
        <begin position="66"/>
        <end position="193"/>
    </location>
</feature>
<accession>A0ABD5YLV2</accession>
<dbReference type="InterPro" id="IPR059176">
    <property type="entry name" value="UDP-X_N"/>
</dbReference>
<dbReference type="PROSITE" id="PS00893">
    <property type="entry name" value="NUDIX_BOX"/>
    <property type="match status" value="1"/>
</dbReference>
<comment type="cofactor">
    <cofactor evidence="1">
        <name>Mg(2+)</name>
        <dbReference type="ChEBI" id="CHEBI:18420"/>
    </cofactor>
</comment>
<dbReference type="PRINTS" id="PR00502">
    <property type="entry name" value="NUDIXFAMILY"/>
</dbReference>
<evidence type="ECO:0000313" key="4">
    <source>
        <dbReference type="EMBL" id="MFC7190206.1"/>
    </source>
</evidence>
<proteinExistence type="predicted"/>
<dbReference type="Proteomes" id="UP001596417">
    <property type="component" value="Unassembled WGS sequence"/>
</dbReference>
<protein>
    <submittedName>
        <fullName evidence="4">NUDIX hydrolase N-terminal domain-containing protein</fullName>
    </submittedName>
</protein>
<evidence type="ECO:0000313" key="5">
    <source>
        <dbReference type="Proteomes" id="UP001596417"/>
    </source>
</evidence>
<dbReference type="Pfam" id="PF00293">
    <property type="entry name" value="NUDIX"/>
    <property type="match status" value="1"/>
</dbReference>
<name>A0ABD5YLV2_9EURY</name>
<dbReference type="GO" id="GO:0016787">
    <property type="term" value="F:hydrolase activity"/>
    <property type="evidence" value="ECO:0007669"/>
    <property type="project" value="UniProtKB-KW"/>
</dbReference>
<keyword evidence="2 4" id="KW-0378">Hydrolase</keyword>
<dbReference type="AlphaFoldDB" id="A0ABD5YLV2"/>
<dbReference type="InterPro" id="IPR020084">
    <property type="entry name" value="NUDIX_hydrolase_CS"/>
</dbReference>
<dbReference type="PANTHER" id="PTHR43046">
    <property type="entry name" value="GDP-MANNOSE MANNOSYL HYDROLASE"/>
    <property type="match status" value="1"/>
</dbReference>
<dbReference type="GeneID" id="76199793"/>
<dbReference type="Gene3D" id="6.10.250.1120">
    <property type="match status" value="1"/>
</dbReference>
<dbReference type="RefSeq" id="WP_264556187.1">
    <property type="nucleotide sequence ID" value="NZ_CP109979.1"/>
</dbReference>
<dbReference type="InterPro" id="IPR020476">
    <property type="entry name" value="Nudix_hydrolase"/>
</dbReference>
<gene>
    <name evidence="4" type="ORF">ACFQL7_10305</name>
</gene>
<dbReference type="EMBL" id="JBHTAX010000001">
    <property type="protein sequence ID" value="MFC7190206.1"/>
    <property type="molecule type" value="Genomic_DNA"/>
</dbReference>
<dbReference type="PANTHER" id="PTHR43046:SF2">
    <property type="entry name" value="8-OXO-DGTP DIPHOSPHATASE-RELATED"/>
    <property type="match status" value="1"/>
</dbReference>
<dbReference type="InterPro" id="IPR015797">
    <property type="entry name" value="NUDIX_hydrolase-like_dom_sf"/>
</dbReference>
<dbReference type="InterPro" id="IPR000086">
    <property type="entry name" value="NUDIX_hydrolase_dom"/>
</dbReference>
<dbReference type="Pfam" id="PF12535">
    <property type="entry name" value="Nudix_N"/>
    <property type="match status" value="1"/>
</dbReference>
<organism evidence="4 5">
    <name type="scientific">Halocatena marina</name>
    <dbReference type="NCBI Taxonomy" id="2934937"/>
    <lineage>
        <taxon>Archaea</taxon>
        <taxon>Methanobacteriati</taxon>
        <taxon>Methanobacteriota</taxon>
        <taxon>Stenosarchaea group</taxon>
        <taxon>Halobacteria</taxon>
        <taxon>Halobacteriales</taxon>
        <taxon>Natronomonadaceae</taxon>
        <taxon>Halocatena</taxon>
    </lineage>
</organism>
<keyword evidence="5" id="KW-1185">Reference proteome</keyword>
<sequence length="198" mass="21957">MDVDLLSLLDELRAMAQTGLAYTDDPYDRERYNRLLELVEMYYGETLNLPESEVRTRLAAELGYVTPKVGASAAIFDSDGRQLLMKRPDSGTWCFPGGYVDVTESPAEAAVREAKEETGLDVEIADLIDHYYTPPDGLYGPHGAVAVVYLCDVVGGELRLSHEGEALQFWSIGDVPAWFRDHGEVAIDARTAWNEHTA</sequence>
<dbReference type="PROSITE" id="PS51462">
    <property type="entry name" value="NUDIX"/>
    <property type="match status" value="1"/>
</dbReference>
<dbReference type="Gene3D" id="3.90.79.10">
    <property type="entry name" value="Nucleoside Triphosphate Pyrophosphohydrolase"/>
    <property type="match status" value="1"/>
</dbReference>
<reference evidence="4 5" key="1">
    <citation type="journal article" date="2019" name="Int. J. Syst. Evol. Microbiol.">
        <title>The Global Catalogue of Microorganisms (GCM) 10K type strain sequencing project: providing services to taxonomists for standard genome sequencing and annotation.</title>
        <authorList>
            <consortium name="The Broad Institute Genomics Platform"/>
            <consortium name="The Broad Institute Genome Sequencing Center for Infectious Disease"/>
            <person name="Wu L."/>
            <person name="Ma J."/>
        </authorList>
    </citation>
    <scope>NUCLEOTIDE SEQUENCE [LARGE SCALE GENOMIC DNA]</scope>
    <source>
        <strain evidence="4 5">RDMS1</strain>
    </source>
</reference>
<dbReference type="SUPFAM" id="SSF55811">
    <property type="entry name" value="Nudix"/>
    <property type="match status" value="1"/>
</dbReference>
<comment type="caution">
    <text evidence="4">The sequence shown here is derived from an EMBL/GenBank/DDBJ whole genome shotgun (WGS) entry which is preliminary data.</text>
</comment>
<evidence type="ECO:0000256" key="2">
    <source>
        <dbReference type="ARBA" id="ARBA00022801"/>
    </source>
</evidence>
<evidence type="ECO:0000256" key="1">
    <source>
        <dbReference type="ARBA" id="ARBA00001946"/>
    </source>
</evidence>
<evidence type="ECO:0000259" key="3">
    <source>
        <dbReference type="PROSITE" id="PS51462"/>
    </source>
</evidence>